<proteinExistence type="predicted"/>
<reference evidence="1" key="1">
    <citation type="submission" date="2022-06" db="EMBL/GenBank/DDBJ databases">
        <title>Phylogenomic reconstructions and comparative analyses of Kickxellomycotina fungi.</title>
        <authorList>
            <person name="Reynolds N.K."/>
            <person name="Stajich J.E."/>
            <person name="Barry K."/>
            <person name="Grigoriev I.V."/>
            <person name="Crous P."/>
            <person name="Smith M.E."/>
        </authorList>
    </citation>
    <scope>NUCLEOTIDE SEQUENCE</scope>
    <source>
        <strain evidence="1">RSA 2271</strain>
    </source>
</reference>
<dbReference type="Proteomes" id="UP001145114">
    <property type="component" value="Unassembled WGS sequence"/>
</dbReference>
<name>A0ACC1HK80_9FUNG</name>
<sequence>MAGGTEELMLVIRDLVVDFLNLVNATDGPASNYVPRVRVRIVDFTHATKSLGDVGRLPSHITTTNSDRQQRVISIANSVQGRPAKGSLGVDEFMTMLYYHGYLSIKDKTYLTIPNYEVLCAWLELIGIGSSANRLISGMDGRPVLVDHLLSGKYLEFIEHIKRALKVQNQGITIGTYE</sequence>
<accession>A0ACC1HK80</accession>
<organism evidence="1 2">
    <name type="scientific">Spiromyces aspiralis</name>
    <dbReference type="NCBI Taxonomy" id="68401"/>
    <lineage>
        <taxon>Eukaryota</taxon>
        <taxon>Fungi</taxon>
        <taxon>Fungi incertae sedis</taxon>
        <taxon>Zoopagomycota</taxon>
        <taxon>Kickxellomycotina</taxon>
        <taxon>Kickxellomycetes</taxon>
        <taxon>Kickxellales</taxon>
        <taxon>Kickxellaceae</taxon>
        <taxon>Spiromyces</taxon>
    </lineage>
</organism>
<evidence type="ECO:0000313" key="2">
    <source>
        <dbReference type="Proteomes" id="UP001145114"/>
    </source>
</evidence>
<gene>
    <name evidence="1" type="ORF">EV182_008686</name>
</gene>
<comment type="caution">
    <text evidence="1">The sequence shown here is derived from an EMBL/GenBank/DDBJ whole genome shotgun (WGS) entry which is preliminary data.</text>
</comment>
<keyword evidence="2" id="KW-1185">Reference proteome</keyword>
<feature type="non-terminal residue" evidence="1">
    <location>
        <position position="178"/>
    </location>
</feature>
<evidence type="ECO:0000313" key="1">
    <source>
        <dbReference type="EMBL" id="KAJ1676188.1"/>
    </source>
</evidence>
<protein>
    <submittedName>
        <fullName evidence="1">Uncharacterized protein</fullName>
    </submittedName>
</protein>
<dbReference type="EMBL" id="JAMZIH010004670">
    <property type="protein sequence ID" value="KAJ1676188.1"/>
    <property type="molecule type" value="Genomic_DNA"/>
</dbReference>